<protein>
    <submittedName>
        <fullName evidence="1">Uncharacterized protein</fullName>
    </submittedName>
</protein>
<keyword evidence="2" id="KW-1185">Reference proteome</keyword>
<name>A0ABW6D8I0_9BACT</name>
<dbReference type="RefSeq" id="WP_377981691.1">
    <property type="nucleotide sequence ID" value="NZ_JBBKXZ010000001.1"/>
</dbReference>
<dbReference type="EMBL" id="JBBKXZ010000001">
    <property type="protein sequence ID" value="MFD3393061.1"/>
    <property type="molecule type" value="Genomic_DNA"/>
</dbReference>
<proteinExistence type="predicted"/>
<sequence length="254" mass="30009">MFWKSCITNHFENNFGKFVKLAGIEEQSKLMYWVYLKEGDYSLLLSGHSLDQALVGYSSDVLTFLEFGTAPVYIDPLSNNKIPCYWAYVTNAVANSIVFYAMMYLNNSGLSPSQIKGLRDKYSLGNLDQNKFTSEELRESFLSQSAFFLNLYSFMNENDRFENFADNLQQQERFGEIFRNYKNADDLKNQYHRKIFHINFECVSMRNNYDEEQFHQNTGVFTEKKNGFKKAQYYLIEKRYLEMLKMRVCKNCKV</sequence>
<gene>
    <name evidence="1" type="ORF">U0R10_00365</name>
</gene>
<comment type="caution">
    <text evidence="1">The sequence shown here is derived from an EMBL/GenBank/DDBJ whole genome shotgun (WGS) entry which is preliminary data.</text>
</comment>
<reference evidence="1 2" key="1">
    <citation type="submission" date="2024-03" db="EMBL/GenBank/DDBJ databases">
        <title>Aquirufa genome sequencing.</title>
        <authorList>
            <person name="Pitt A."/>
            <person name="Hahn M.W."/>
        </authorList>
    </citation>
    <scope>NUCLEOTIDE SEQUENCE [LARGE SCALE GENOMIC DNA]</scope>
    <source>
        <strain evidence="1 2">OSTEICH-129V</strain>
    </source>
</reference>
<evidence type="ECO:0000313" key="1">
    <source>
        <dbReference type="EMBL" id="MFD3393061.1"/>
    </source>
</evidence>
<organism evidence="1 2">
    <name type="scientific">Aquirufa avitistagni</name>
    <dbReference type="NCBI Taxonomy" id="3104728"/>
    <lineage>
        <taxon>Bacteria</taxon>
        <taxon>Pseudomonadati</taxon>
        <taxon>Bacteroidota</taxon>
        <taxon>Cytophagia</taxon>
        <taxon>Cytophagales</taxon>
        <taxon>Flectobacillaceae</taxon>
        <taxon>Aquirufa</taxon>
    </lineage>
</organism>
<accession>A0ABW6D8I0</accession>
<evidence type="ECO:0000313" key="2">
    <source>
        <dbReference type="Proteomes" id="UP001598138"/>
    </source>
</evidence>
<dbReference type="Proteomes" id="UP001598138">
    <property type="component" value="Unassembled WGS sequence"/>
</dbReference>